<dbReference type="Pfam" id="PF07992">
    <property type="entry name" value="Pyr_redox_2"/>
    <property type="match status" value="1"/>
</dbReference>
<keyword evidence="9" id="KW-0520">NAD</keyword>
<evidence type="ECO:0000256" key="9">
    <source>
        <dbReference type="ARBA" id="ARBA00023027"/>
    </source>
</evidence>
<keyword evidence="5 12" id="KW-0812">Transmembrane</keyword>
<dbReference type="PRINTS" id="PR00411">
    <property type="entry name" value="PNDRDTASEI"/>
</dbReference>
<dbReference type="InterPro" id="IPR045024">
    <property type="entry name" value="NDH-2"/>
</dbReference>
<name>A0A1H9E1H8_9LACT</name>
<dbReference type="Proteomes" id="UP000198833">
    <property type="component" value="Unassembled WGS sequence"/>
</dbReference>
<evidence type="ECO:0000256" key="1">
    <source>
        <dbReference type="ARBA" id="ARBA00004141"/>
    </source>
</evidence>
<dbReference type="GO" id="GO:0050136">
    <property type="term" value="F:NADH dehydrogenase (quinone) (non-electrogenic) activity"/>
    <property type="evidence" value="ECO:0007669"/>
    <property type="project" value="UniProtKB-EC"/>
</dbReference>
<evidence type="ECO:0000256" key="3">
    <source>
        <dbReference type="ARBA" id="ARBA00012637"/>
    </source>
</evidence>
<evidence type="ECO:0000313" key="14">
    <source>
        <dbReference type="EMBL" id="SEQ18788.1"/>
    </source>
</evidence>
<dbReference type="Gene3D" id="3.50.50.100">
    <property type="match status" value="1"/>
</dbReference>
<evidence type="ECO:0000259" key="13">
    <source>
        <dbReference type="Pfam" id="PF07992"/>
    </source>
</evidence>
<comment type="catalytic activity">
    <reaction evidence="11">
        <text>a quinone + NADH + H(+) = a quinol + NAD(+)</text>
        <dbReference type="Rhea" id="RHEA:46160"/>
        <dbReference type="ChEBI" id="CHEBI:15378"/>
        <dbReference type="ChEBI" id="CHEBI:24646"/>
        <dbReference type="ChEBI" id="CHEBI:57540"/>
        <dbReference type="ChEBI" id="CHEBI:57945"/>
        <dbReference type="ChEBI" id="CHEBI:132124"/>
        <dbReference type="EC" id="1.6.5.9"/>
    </reaction>
</comment>
<protein>
    <recommendedName>
        <fullName evidence="3">NADH:ubiquinone reductase (non-electrogenic)</fullName>
        <ecNumber evidence="3">1.6.5.9</ecNumber>
    </recommendedName>
</protein>
<evidence type="ECO:0000256" key="7">
    <source>
        <dbReference type="ARBA" id="ARBA00022989"/>
    </source>
</evidence>
<accession>A0A1H9E1H8</accession>
<comment type="similarity">
    <text evidence="2">Belongs to the NADH dehydrogenase family.</text>
</comment>
<dbReference type="OrthoDB" id="9781621at2"/>
<sequence length="628" mass="70632">MKKNIVVVGAGFAGVAATRRLAKKYKKDPDIHITLIDRHSFLTYMTELHEVAGGRVEPEAIKYDLKKLFGRLKNVHLVTDKVTHIDHEQQEITTEHGAYPYDYLVLAFGGDANDFGVKGVKDHGFTLWSIEAAERVREHIIDMVYAAAREHDENKRRALLSFLVCGAGFTGVEMVGELFEWLPILAKEHKIDPAEISYHLVEAAPGILNTVTEAEQTRAMRFMEKNGVQVSLGDGIVAVEEDKVILASGKEIPTYTTIWTAGVQANQEAADWGFERARAGRIVVDEYMKAEGLNNVYIAGDMVYYEDPANDGKLMPQIVQAAEQTGDIAAKSIIAEISGGDKEVFKGKYDGNMVSIGSVYGVARLYDKYSVQGFIAMAVKHAANIKYFLSIGSWYYAWMYILHEILHVKNRRNIFKGHLSTQGNMAWLLLLRVFYGSMWLIEGLKKVFGAFGAESWFGDQLMMPFDWVKMVDTTSAASEAGAETVEATTEAAKQIFSLNYTYGEEPMLVFDKMPHWFESLMKFFVPNYDVAMFMQKFMSVLELGIGILLIVGLFTWLVSAGTVVLVVMFCLSGMFVWVNMWFIPVAIALMAGSGHAFGLDHYLMPWLQDRLSQWWFGQSKHIYQESVR</sequence>
<dbReference type="AlphaFoldDB" id="A0A1H9E1H8"/>
<evidence type="ECO:0000256" key="10">
    <source>
        <dbReference type="ARBA" id="ARBA00023136"/>
    </source>
</evidence>
<keyword evidence="10 12" id="KW-0472">Membrane</keyword>
<keyword evidence="7 12" id="KW-1133">Transmembrane helix</keyword>
<reference evidence="14 15" key="1">
    <citation type="submission" date="2016-10" db="EMBL/GenBank/DDBJ databases">
        <authorList>
            <person name="de Groot N.N."/>
        </authorList>
    </citation>
    <scope>NUCLEOTIDE SEQUENCE [LARGE SCALE GENOMIC DNA]</scope>
    <source>
        <strain evidence="14 15">DSM 15695</strain>
    </source>
</reference>
<evidence type="ECO:0000313" key="15">
    <source>
        <dbReference type="Proteomes" id="UP000198833"/>
    </source>
</evidence>
<keyword evidence="4" id="KW-0285">Flavoprotein</keyword>
<feature type="transmembrane region" description="Helical" evidence="12">
    <location>
        <begin position="543"/>
        <end position="575"/>
    </location>
</feature>
<evidence type="ECO:0000256" key="4">
    <source>
        <dbReference type="ARBA" id="ARBA00022630"/>
    </source>
</evidence>
<keyword evidence="8" id="KW-0560">Oxidoreductase</keyword>
<dbReference type="Pfam" id="PF07681">
    <property type="entry name" value="DoxX"/>
    <property type="match status" value="1"/>
</dbReference>
<evidence type="ECO:0000256" key="11">
    <source>
        <dbReference type="ARBA" id="ARBA00047599"/>
    </source>
</evidence>
<dbReference type="STRING" id="89093.SAMN04488558_10650"/>
<feature type="transmembrane region" description="Helical" evidence="12">
    <location>
        <begin position="581"/>
        <end position="603"/>
    </location>
</feature>
<dbReference type="SUPFAM" id="SSF51905">
    <property type="entry name" value="FAD/NAD(P)-binding domain"/>
    <property type="match status" value="2"/>
</dbReference>
<evidence type="ECO:0000256" key="6">
    <source>
        <dbReference type="ARBA" id="ARBA00022827"/>
    </source>
</evidence>
<dbReference type="PRINTS" id="PR00368">
    <property type="entry name" value="FADPNR"/>
</dbReference>
<dbReference type="EMBL" id="FOEN01000006">
    <property type="protein sequence ID" value="SEQ18788.1"/>
    <property type="molecule type" value="Genomic_DNA"/>
</dbReference>
<feature type="domain" description="FAD/NAD(P)-binding" evidence="13">
    <location>
        <begin position="4"/>
        <end position="326"/>
    </location>
</feature>
<dbReference type="InterPro" id="IPR032808">
    <property type="entry name" value="DoxX"/>
</dbReference>
<keyword evidence="6" id="KW-0274">FAD</keyword>
<keyword evidence="15" id="KW-1185">Reference proteome</keyword>
<proteinExistence type="inferred from homology"/>
<comment type="subcellular location">
    <subcellularLocation>
        <location evidence="1">Membrane</location>
        <topology evidence="1">Multi-pass membrane protein</topology>
    </subcellularLocation>
</comment>
<evidence type="ECO:0000256" key="2">
    <source>
        <dbReference type="ARBA" id="ARBA00005272"/>
    </source>
</evidence>
<dbReference type="InterPro" id="IPR036188">
    <property type="entry name" value="FAD/NAD-bd_sf"/>
</dbReference>
<evidence type="ECO:0000256" key="12">
    <source>
        <dbReference type="SAM" id="Phobius"/>
    </source>
</evidence>
<dbReference type="RefSeq" id="WP_092571853.1">
    <property type="nucleotide sequence ID" value="NZ_FOEN01000006.1"/>
</dbReference>
<dbReference type="InterPro" id="IPR023753">
    <property type="entry name" value="FAD/NAD-binding_dom"/>
</dbReference>
<dbReference type="PANTHER" id="PTHR43706">
    <property type="entry name" value="NADH DEHYDROGENASE"/>
    <property type="match status" value="1"/>
</dbReference>
<evidence type="ECO:0000256" key="8">
    <source>
        <dbReference type="ARBA" id="ARBA00023002"/>
    </source>
</evidence>
<evidence type="ECO:0000256" key="5">
    <source>
        <dbReference type="ARBA" id="ARBA00022692"/>
    </source>
</evidence>
<organism evidence="14 15">
    <name type="scientific">Ignavigranum ruoffiae</name>
    <dbReference type="NCBI Taxonomy" id="89093"/>
    <lineage>
        <taxon>Bacteria</taxon>
        <taxon>Bacillati</taxon>
        <taxon>Bacillota</taxon>
        <taxon>Bacilli</taxon>
        <taxon>Lactobacillales</taxon>
        <taxon>Aerococcaceae</taxon>
        <taxon>Ignavigranum</taxon>
    </lineage>
</organism>
<dbReference type="EC" id="1.6.5.9" evidence="3"/>
<dbReference type="PANTHER" id="PTHR43706:SF47">
    <property type="entry name" value="EXTERNAL NADH-UBIQUINONE OXIDOREDUCTASE 1, MITOCHONDRIAL-RELATED"/>
    <property type="match status" value="1"/>
</dbReference>
<gene>
    <name evidence="14" type="ORF">SAMN04488558_10650</name>
</gene>